<name>A0AC60QB15_IXOPE</name>
<organism evidence="1 2">
    <name type="scientific">Ixodes persulcatus</name>
    <name type="common">Taiga tick</name>
    <dbReference type="NCBI Taxonomy" id="34615"/>
    <lineage>
        <taxon>Eukaryota</taxon>
        <taxon>Metazoa</taxon>
        <taxon>Ecdysozoa</taxon>
        <taxon>Arthropoda</taxon>
        <taxon>Chelicerata</taxon>
        <taxon>Arachnida</taxon>
        <taxon>Acari</taxon>
        <taxon>Parasitiformes</taxon>
        <taxon>Ixodida</taxon>
        <taxon>Ixodoidea</taxon>
        <taxon>Ixodidae</taxon>
        <taxon>Ixodinae</taxon>
        <taxon>Ixodes</taxon>
    </lineage>
</organism>
<dbReference type="Proteomes" id="UP000805193">
    <property type="component" value="Unassembled WGS sequence"/>
</dbReference>
<comment type="caution">
    <text evidence="1">The sequence shown here is derived from an EMBL/GenBank/DDBJ whole genome shotgun (WGS) entry which is preliminary data.</text>
</comment>
<protein>
    <submittedName>
        <fullName evidence="1">Uncharacterized protein</fullName>
    </submittedName>
</protein>
<evidence type="ECO:0000313" key="1">
    <source>
        <dbReference type="EMBL" id="KAG0429977.1"/>
    </source>
</evidence>
<accession>A0AC60QB15</accession>
<reference evidence="1 2" key="1">
    <citation type="journal article" date="2020" name="Cell">
        <title>Large-Scale Comparative Analyses of Tick Genomes Elucidate Their Genetic Diversity and Vector Capacities.</title>
        <authorList>
            <consortium name="Tick Genome and Microbiome Consortium (TIGMIC)"/>
            <person name="Jia N."/>
            <person name="Wang J."/>
            <person name="Shi W."/>
            <person name="Du L."/>
            <person name="Sun Y."/>
            <person name="Zhan W."/>
            <person name="Jiang J.F."/>
            <person name="Wang Q."/>
            <person name="Zhang B."/>
            <person name="Ji P."/>
            <person name="Bell-Sakyi L."/>
            <person name="Cui X.M."/>
            <person name="Yuan T.T."/>
            <person name="Jiang B.G."/>
            <person name="Yang W.F."/>
            <person name="Lam T.T."/>
            <person name="Chang Q.C."/>
            <person name="Ding S.J."/>
            <person name="Wang X.J."/>
            <person name="Zhu J.G."/>
            <person name="Ruan X.D."/>
            <person name="Zhao L."/>
            <person name="Wei J.T."/>
            <person name="Ye R.Z."/>
            <person name="Que T.C."/>
            <person name="Du C.H."/>
            <person name="Zhou Y.H."/>
            <person name="Cheng J.X."/>
            <person name="Dai P.F."/>
            <person name="Guo W.B."/>
            <person name="Han X.H."/>
            <person name="Huang E.J."/>
            <person name="Li L.F."/>
            <person name="Wei W."/>
            <person name="Gao Y.C."/>
            <person name="Liu J.Z."/>
            <person name="Shao H.Z."/>
            <person name="Wang X."/>
            <person name="Wang C.C."/>
            <person name="Yang T.C."/>
            <person name="Huo Q.B."/>
            <person name="Li W."/>
            <person name="Chen H.Y."/>
            <person name="Chen S.E."/>
            <person name="Zhou L.G."/>
            <person name="Ni X.B."/>
            <person name="Tian J.H."/>
            <person name="Sheng Y."/>
            <person name="Liu T."/>
            <person name="Pan Y.S."/>
            <person name="Xia L.Y."/>
            <person name="Li J."/>
            <person name="Zhao F."/>
            <person name="Cao W.C."/>
        </authorList>
    </citation>
    <scope>NUCLEOTIDE SEQUENCE [LARGE SCALE GENOMIC DNA]</scope>
    <source>
        <strain evidence="1">Iper-2018</strain>
    </source>
</reference>
<sequence length="187" mass="21242">MTQIKVHGTSQHLQNSQYVLRVAPTIFSYYQESFRINYPFSKLDLVAVPTLPTPAMEHWGLITFQPVFLQFHKEETPFKLKIASLKLVARKIAQQWFGNLVTVAWWDHMWLKEGISEYLAYSAASAADAQADLLSTVLVDEVHNSMEYDGHNTSHPVSMQLNTPLQIRKHMNPAVIAKPSLIPPNVS</sequence>
<dbReference type="EMBL" id="JABSTQ010009364">
    <property type="protein sequence ID" value="KAG0429977.1"/>
    <property type="molecule type" value="Genomic_DNA"/>
</dbReference>
<proteinExistence type="predicted"/>
<gene>
    <name evidence="1" type="ORF">HPB47_023115</name>
</gene>
<keyword evidence="2" id="KW-1185">Reference proteome</keyword>
<evidence type="ECO:0000313" key="2">
    <source>
        <dbReference type="Proteomes" id="UP000805193"/>
    </source>
</evidence>